<keyword evidence="9" id="KW-1185">Reference proteome</keyword>
<protein>
    <submittedName>
        <fullName evidence="8">Putative signal transduction histidine kinase</fullName>
    </submittedName>
</protein>
<dbReference type="GO" id="GO:0000155">
    <property type="term" value="F:phosphorelay sensor kinase activity"/>
    <property type="evidence" value="ECO:0007669"/>
    <property type="project" value="InterPro"/>
</dbReference>
<evidence type="ECO:0000256" key="5">
    <source>
        <dbReference type="SAM" id="Phobius"/>
    </source>
</evidence>
<evidence type="ECO:0000256" key="1">
    <source>
        <dbReference type="ARBA" id="ARBA00022679"/>
    </source>
</evidence>
<dbReference type="Proteomes" id="UP000001964">
    <property type="component" value="Chromosome"/>
</dbReference>
<feature type="transmembrane region" description="Helical" evidence="5">
    <location>
        <begin position="101"/>
        <end position="121"/>
    </location>
</feature>
<keyword evidence="2 8" id="KW-0418">Kinase</keyword>
<dbReference type="GO" id="GO:0046983">
    <property type="term" value="F:protein dimerization activity"/>
    <property type="evidence" value="ECO:0007669"/>
    <property type="project" value="InterPro"/>
</dbReference>
<dbReference type="Gene3D" id="1.20.5.1930">
    <property type="match status" value="1"/>
</dbReference>
<evidence type="ECO:0000256" key="3">
    <source>
        <dbReference type="ARBA" id="ARBA00023012"/>
    </source>
</evidence>
<dbReference type="RefSeq" id="WP_011644474.1">
    <property type="nucleotide sequence ID" value="NC_008347.1"/>
</dbReference>
<dbReference type="InterPro" id="IPR050482">
    <property type="entry name" value="Sensor_HK_TwoCompSys"/>
</dbReference>
<feature type="transmembrane region" description="Helical" evidence="5">
    <location>
        <begin position="37"/>
        <end position="54"/>
    </location>
</feature>
<evidence type="ECO:0000313" key="8">
    <source>
        <dbReference type="EMBL" id="ABI66830.1"/>
    </source>
</evidence>
<keyword evidence="5" id="KW-0472">Membrane</keyword>
<reference evidence="8 9" key="1">
    <citation type="submission" date="2006-08" db="EMBL/GenBank/DDBJ databases">
        <title>Complete sequence of Maricaulis maris MCS10.</title>
        <authorList>
            <consortium name="US DOE Joint Genome Institute"/>
            <person name="Copeland A."/>
            <person name="Lucas S."/>
            <person name="Lapidus A."/>
            <person name="Barry K."/>
            <person name="Detter J.C."/>
            <person name="Glavina del Rio T."/>
            <person name="Hammon N."/>
            <person name="Israni S."/>
            <person name="Dalin E."/>
            <person name="Tice H."/>
            <person name="Pitluck S."/>
            <person name="Saunders E."/>
            <person name="Brettin T."/>
            <person name="Bruce D."/>
            <person name="Han C."/>
            <person name="Tapia R."/>
            <person name="Gilna P."/>
            <person name="Schmutz J."/>
            <person name="Larimer F."/>
            <person name="Land M."/>
            <person name="Hauser L."/>
            <person name="Kyrpides N."/>
            <person name="Mikhailova N."/>
            <person name="Viollier P."/>
            <person name="Stephens C."/>
            <person name="Richardson P."/>
        </authorList>
    </citation>
    <scope>NUCLEOTIDE SEQUENCE [LARGE SCALE GENOMIC DNA]</scope>
    <source>
        <strain evidence="8 9">MCS10</strain>
    </source>
</reference>
<keyword evidence="5" id="KW-0812">Transmembrane</keyword>
<proteinExistence type="predicted"/>
<dbReference type="eggNOG" id="COG4585">
    <property type="taxonomic scope" value="Bacteria"/>
</dbReference>
<dbReference type="KEGG" id="mmr:Mmar10_2544"/>
<evidence type="ECO:0000256" key="4">
    <source>
        <dbReference type="SAM" id="MobiDB-lite"/>
    </source>
</evidence>
<dbReference type="PANTHER" id="PTHR24421">
    <property type="entry name" value="NITRATE/NITRITE SENSOR PROTEIN NARX-RELATED"/>
    <property type="match status" value="1"/>
</dbReference>
<keyword evidence="1" id="KW-0808">Transferase</keyword>
<dbReference type="InterPro" id="IPR011712">
    <property type="entry name" value="Sig_transdc_His_kin_sub3_dim/P"/>
</dbReference>
<dbReference type="InterPro" id="IPR003594">
    <property type="entry name" value="HATPase_dom"/>
</dbReference>
<evidence type="ECO:0000313" key="9">
    <source>
        <dbReference type="Proteomes" id="UP000001964"/>
    </source>
</evidence>
<feature type="domain" description="Signal transduction histidine kinase subgroup 3 dimerisation and phosphoacceptor" evidence="6">
    <location>
        <begin position="170"/>
        <end position="235"/>
    </location>
</feature>
<evidence type="ECO:0000259" key="6">
    <source>
        <dbReference type="Pfam" id="PF07730"/>
    </source>
</evidence>
<accession>Q0ALL3</accession>
<dbReference type="STRING" id="394221.Mmar10_2544"/>
<dbReference type="EMBL" id="CP000449">
    <property type="protein sequence ID" value="ABI66830.1"/>
    <property type="molecule type" value="Genomic_DNA"/>
</dbReference>
<feature type="transmembrane region" description="Helical" evidence="5">
    <location>
        <begin position="60"/>
        <end position="89"/>
    </location>
</feature>
<feature type="transmembrane region" description="Helical" evidence="5">
    <location>
        <begin position="127"/>
        <end position="145"/>
    </location>
</feature>
<keyword evidence="5" id="KW-1133">Transmembrane helix</keyword>
<evidence type="ECO:0000256" key="2">
    <source>
        <dbReference type="ARBA" id="ARBA00022777"/>
    </source>
</evidence>
<dbReference type="InterPro" id="IPR036890">
    <property type="entry name" value="HATPase_C_sf"/>
</dbReference>
<dbReference type="PANTHER" id="PTHR24421:SF63">
    <property type="entry name" value="SENSOR HISTIDINE KINASE DESK"/>
    <property type="match status" value="1"/>
</dbReference>
<dbReference type="HOGENOM" id="CLU_000445_20_8_5"/>
<feature type="domain" description="Histidine kinase/HSP90-like ATPase" evidence="7">
    <location>
        <begin position="255"/>
        <end position="321"/>
    </location>
</feature>
<evidence type="ECO:0000259" key="7">
    <source>
        <dbReference type="Pfam" id="PF13581"/>
    </source>
</evidence>
<sequence>MISLRELTSPNRPWIHLLYLGMFFFGWFYAPPEPVEAAVSLAAMAGFIAVYIFAMRRLDWTIYPAALVAVLLGLVLLPQTPGAGVYLVFAGAMLGRLRFTPLVWLALVAVSASGATAMMMFAPTPLMTLGFLGLVAMATGGSVIASRNERQAAQASQTQARAAHVAAEAERQRIARDLHDLLGHTLSVVTLKAEIAEKLIDQDRDRARRELRAIQSISREAMAEVREAVIGLRGRSLADALADAVQRLRDAGIAARVGRAEETEGLSAEASTALAMAVREGVTNILRHAEAGSVSLTFRRDGDHARLEIVDDGVGGADAAGGGLSGLASRLAALDGTLSVGAGPSGSGTRLEASLPWTGGGHD</sequence>
<feature type="transmembrane region" description="Helical" evidence="5">
    <location>
        <begin position="13"/>
        <end position="30"/>
    </location>
</feature>
<dbReference type="Gene3D" id="3.30.565.10">
    <property type="entry name" value="Histidine kinase-like ATPase, C-terminal domain"/>
    <property type="match status" value="1"/>
</dbReference>
<dbReference type="Pfam" id="PF13581">
    <property type="entry name" value="HATPase_c_2"/>
    <property type="match status" value="1"/>
</dbReference>
<organism evidence="8 9">
    <name type="scientific">Maricaulis maris (strain MCS10)</name>
    <name type="common">Caulobacter maris</name>
    <dbReference type="NCBI Taxonomy" id="394221"/>
    <lineage>
        <taxon>Bacteria</taxon>
        <taxon>Pseudomonadati</taxon>
        <taxon>Pseudomonadota</taxon>
        <taxon>Alphaproteobacteria</taxon>
        <taxon>Maricaulales</taxon>
        <taxon>Maricaulaceae</taxon>
        <taxon>Maricaulis</taxon>
    </lineage>
</organism>
<feature type="region of interest" description="Disordered" evidence="4">
    <location>
        <begin position="342"/>
        <end position="363"/>
    </location>
</feature>
<dbReference type="OrthoDB" id="9778496at2"/>
<name>Q0ALL3_MARMM</name>
<dbReference type="SUPFAM" id="SSF55874">
    <property type="entry name" value="ATPase domain of HSP90 chaperone/DNA topoisomerase II/histidine kinase"/>
    <property type="match status" value="1"/>
</dbReference>
<dbReference type="GO" id="GO:0016020">
    <property type="term" value="C:membrane"/>
    <property type="evidence" value="ECO:0007669"/>
    <property type="project" value="InterPro"/>
</dbReference>
<keyword evidence="3" id="KW-0902">Two-component regulatory system</keyword>
<gene>
    <name evidence="8" type="ordered locus">Mmar10_2544</name>
</gene>
<dbReference type="Pfam" id="PF07730">
    <property type="entry name" value="HisKA_3"/>
    <property type="match status" value="1"/>
</dbReference>
<dbReference type="AlphaFoldDB" id="Q0ALL3"/>